<evidence type="ECO:0000259" key="1">
    <source>
        <dbReference type="PROSITE" id="PS50011"/>
    </source>
</evidence>
<evidence type="ECO:0000313" key="3">
    <source>
        <dbReference type="Proteomes" id="UP000031737"/>
    </source>
</evidence>
<dbReference type="InterPro" id="IPR000719">
    <property type="entry name" value="Prot_kinase_dom"/>
</dbReference>
<accession>A0A061JAV8</accession>
<dbReference type="GO" id="GO:0007165">
    <property type="term" value="P:signal transduction"/>
    <property type="evidence" value="ECO:0007669"/>
    <property type="project" value="TreeGrafter"/>
</dbReference>
<dbReference type="VEuPathDB" id="TriTrypDB:TRSC58_00204"/>
<feature type="domain" description="Protein kinase" evidence="1">
    <location>
        <begin position="44"/>
        <end position="313"/>
    </location>
</feature>
<gene>
    <name evidence="2" type="ORF">TRSC58_00204</name>
</gene>
<dbReference type="PROSITE" id="PS50011">
    <property type="entry name" value="PROTEIN_KINASE_DOM"/>
    <property type="match status" value="1"/>
</dbReference>
<keyword evidence="2" id="KW-0418">Kinase</keyword>
<dbReference type="Pfam" id="PF00069">
    <property type="entry name" value="Pkinase"/>
    <property type="match status" value="1"/>
</dbReference>
<dbReference type="InterPro" id="IPR011009">
    <property type="entry name" value="Kinase-like_dom_sf"/>
</dbReference>
<dbReference type="GO" id="GO:0005524">
    <property type="term" value="F:ATP binding"/>
    <property type="evidence" value="ECO:0007669"/>
    <property type="project" value="InterPro"/>
</dbReference>
<comment type="caution">
    <text evidence="2">The sequence shown here is derived from an EMBL/GenBank/DDBJ whole genome shotgun (WGS) entry which is preliminary data.</text>
</comment>
<dbReference type="PANTHER" id="PTHR48011">
    <property type="entry name" value="CCR4-NOT TRANSCRIPTIONAL COMPLEX SUBUNIT CAF120-RELATED"/>
    <property type="match status" value="1"/>
</dbReference>
<dbReference type="GO" id="GO:0004672">
    <property type="term" value="F:protein kinase activity"/>
    <property type="evidence" value="ECO:0007669"/>
    <property type="project" value="InterPro"/>
</dbReference>
<dbReference type="AlphaFoldDB" id="A0A061JAV8"/>
<dbReference type="SUPFAM" id="SSF56112">
    <property type="entry name" value="Protein kinase-like (PK-like)"/>
    <property type="match status" value="1"/>
</dbReference>
<organism evidence="2 3">
    <name type="scientific">Trypanosoma rangeli SC58</name>
    <dbReference type="NCBI Taxonomy" id="429131"/>
    <lineage>
        <taxon>Eukaryota</taxon>
        <taxon>Discoba</taxon>
        <taxon>Euglenozoa</taxon>
        <taxon>Kinetoplastea</taxon>
        <taxon>Metakinetoplastina</taxon>
        <taxon>Trypanosomatida</taxon>
        <taxon>Trypanosomatidae</taxon>
        <taxon>Trypanosoma</taxon>
        <taxon>Herpetosoma</taxon>
    </lineage>
</organism>
<keyword evidence="3" id="KW-1185">Reference proteome</keyword>
<name>A0A061JAV8_TRYRA</name>
<keyword evidence="2" id="KW-0808">Transferase</keyword>
<dbReference type="InterPro" id="IPR052751">
    <property type="entry name" value="Plant_MAPKKK"/>
</dbReference>
<dbReference type="EMBL" id="AUPL01000204">
    <property type="protein sequence ID" value="ESL12034.1"/>
    <property type="molecule type" value="Genomic_DNA"/>
</dbReference>
<proteinExistence type="predicted"/>
<dbReference type="SMART" id="SM00220">
    <property type="entry name" value="S_TKc"/>
    <property type="match status" value="1"/>
</dbReference>
<dbReference type="Proteomes" id="UP000031737">
    <property type="component" value="Unassembled WGS sequence"/>
</dbReference>
<reference evidence="2 3" key="1">
    <citation type="submission" date="2013-07" db="EMBL/GenBank/DDBJ databases">
        <authorList>
            <person name="Stoco P.H."/>
            <person name="Wagner G."/>
            <person name="Gerber A."/>
            <person name="Zaha A."/>
            <person name="Thompson C."/>
            <person name="Bartholomeu D.C."/>
            <person name="Luckemeyer D.D."/>
            <person name="Bahia D."/>
            <person name="Loreto E."/>
            <person name="Prestes E.B."/>
            <person name="Lima F.M."/>
            <person name="Rodrigues-Luiz G."/>
            <person name="Vallejo G.A."/>
            <person name="Filho J.F."/>
            <person name="Monteiro K.M."/>
            <person name="Tyler K.M."/>
            <person name="de Almeida L.G."/>
            <person name="Ortiz M.F."/>
            <person name="Siervo M.A."/>
            <person name="de Moraes M.H."/>
            <person name="Cunha O.L."/>
            <person name="Mendonca-Neto R."/>
            <person name="Silva R."/>
            <person name="Teixeira S.M."/>
            <person name="Murta S.M."/>
            <person name="Sincero T.C."/>
            <person name="Mendes T.A."/>
            <person name="Urmenyi T.P."/>
            <person name="Silva V.G."/>
            <person name="da Rocha W.D."/>
            <person name="Andersson B."/>
            <person name="Romanha A.J."/>
            <person name="Steindel M."/>
            <person name="de Vasconcelos A.T."/>
            <person name="Grisard E.C."/>
        </authorList>
    </citation>
    <scope>NUCLEOTIDE SEQUENCE [LARGE SCALE GENOMIC DNA]</scope>
    <source>
        <strain evidence="2 3">SC58</strain>
    </source>
</reference>
<dbReference type="Gene3D" id="1.10.510.10">
    <property type="entry name" value="Transferase(Phosphotransferase) domain 1"/>
    <property type="match status" value="1"/>
</dbReference>
<dbReference type="PANTHER" id="PTHR48011:SF84">
    <property type="entry name" value="KINASE, PUTATIVE-RELATED"/>
    <property type="match status" value="1"/>
</dbReference>
<sequence length="313" mass="33522">MASLTGSFRGDAALTAPGSDTASLEVAAGCLPRQFTDHLGGVWRRALNPIEDAATDATPVYMGISATGTLAVLKVCPLTDAASRLSHAEVDAALKELMDLGFHDSLVQYLSYCYVPPRFVVLVTQYVPGGTLREMKARYGCKLPLTVVRRNVASMLRGLAHLHGLGLVHGRLCPENVMVGVEGRCRLKGMLLGAAPLVMHHESYYVSPEVAAGGAKTAASDIYAMGLLLLTMLADSHPWQWSATAMPDRSRKELDSLLADSAVFREALRDGLVEPVPPPADVEDTLRAVLEACLCFAPEERSTASEIVFSCNL</sequence>
<evidence type="ECO:0000313" key="2">
    <source>
        <dbReference type="EMBL" id="ESL12034.1"/>
    </source>
</evidence>
<dbReference type="OrthoDB" id="251538at2759"/>
<protein>
    <submittedName>
        <fullName evidence="2">Protein kinase</fullName>
    </submittedName>
</protein>